<proteinExistence type="inferred from homology"/>
<dbReference type="PANTHER" id="PTHR12965:SF0">
    <property type="entry name" value="VACUOLAR PROTEIN SORTING-ASSOCIATED PROTEIN 54"/>
    <property type="match status" value="1"/>
</dbReference>
<feature type="region of interest" description="Disordered" evidence="12">
    <location>
        <begin position="504"/>
        <end position="544"/>
    </location>
</feature>
<name>A0ABR4NIX3_9FUNG</name>
<evidence type="ECO:0000256" key="10">
    <source>
        <dbReference type="ARBA" id="ARBA00023242"/>
    </source>
</evidence>
<evidence type="ECO:0000256" key="2">
    <source>
        <dbReference type="ARBA" id="ARBA00004601"/>
    </source>
</evidence>
<dbReference type="Pfam" id="PF00447">
    <property type="entry name" value="HSF_DNA-bind"/>
    <property type="match status" value="1"/>
</dbReference>
<dbReference type="Gene3D" id="1.10.10.10">
    <property type="entry name" value="Winged helix-like DNA-binding domain superfamily/Winged helix DNA-binding domain"/>
    <property type="match status" value="1"/>
</dbReference>
<feature type="region of interest" description="Disordered" evidence="12">
    <location>
        <begin position="406"/>
        <end position="430"/>
    </location>
</feature>
<dbReference type="InterPro" id="IPR036390">
    <property type="entry name" value="WH_DNA-bd_sf"/>
</dbReference>
<feature type="region of interest" description="Disordered" evidence="12">
    <location>
        <begin position="1"/>
        <end position="40"/>
    </location>
</feature>
<evidence type="ECO:0000256" key="5">
    <source>
        <dbReference type="ARBA" id="ARBA00022448"/>
    </source>
</evidence>
<evidence type="ECO:0000256" key="8">
    <source>
        <dbReference type="ARBA" id="ARBA00023054"/>
    </source>
</evidence>
<dbReference type="PANTHER" id="PTHR12965">
    <property type="entry name" value="VACUOLAR PROTEIN SORTING 54"/>
    <property type="match status" value="1"/>
</dbReference>
<feature type="compositionally biased region" description="Low complexity" evidence="12">
    <location>
        <begin position="9"/>
        <end position="40"/>
    </location>
</feature>
<evidence type="ECO:0000256" key="12">
    <source>
        <dbReference type="SAM" id="MobiDB-lite"/>
    </source>
</evidence>
<dbReference type="SMART" id="SM00415">
    <property type="entry name" value="HSF"/>
    <property type="match status" value="1"/>
</dbReference>
<reference evidence="14 15" key="1">
    <citation type="submission" date="2023-09" db="EMBL/GenBank/DDBJ databases">
        <title>Pangenome analysis of Batrachochytrium dendrobatidis and related Chytrids.</title>
        <authorList>
            <person name="Yacoub M.N."/>
            <person name="Stajich J.E."/>
            <person name="James T.Y."/>
        </authorList>
    </citation>
    <scope>NUCLEOTIDE SEQUENCE [LARGE SCALE GENOMIC DNA]</scope>
    <source>
        <strain evidence="14 15">JEL0888</strain>
    </source>
</reference>
<evidence type="ECO:0000256" key="6">
    <source>
        <dbReference type="ARBA" id="ARBA00022927"/>
    </source>
</evidence>
<sequence length="1835" mass="195659">MFRPPPTSAAPATPARPAEAGAHATEHATTPRTAPQAAAVSSGSVSSVSAGAQSMPQQNLVAAAAAAVAAADAAQLMKLTAAENPFEEVLNSEHPWSVKDIGNNAISGILNEPSAQEKSFLSGPKGLLRGMDTLPVVPPTAIRKVRAAEFDPYLKTLADVIDKHQLNRALGMAATEGIPQLGASSDSLDLASVGLPEFEDLTARVLGAAAGGPKGISKMQRTRMLSANAPPLSSVPSIFLDKDFDLANPHVFSAVCEYMDITGTSSADSAATNKQLQDKLTHYLDTVEVHLLKEISRRSSSFFAALANLQELHSETEECVVKIGGLRKSLSNVSQRTAKSGLEVVRLKRRRGNLGMLYGAVKLLVDIKHTQPMIQILLGHSDYVGALDLIENTSLVLRGIDPGDLAAPGSRPSTNAPAGGSGDSGDRDSRREAVARGLTLVRNRSIVPRNLDLRGVRSLVHLSSQLSELARTVALVMESEFSNTLVSDLRETVRQMIADSLAVAQSSDAQGRASTSAKQALTQQQPRASAALPPLPPAATTAAMTPANPRIRNILLGTFTAPTASTPSSASVPVPKALLSNEERLRTKLTPLVLGLLRMDRLGTALQAFRESLVKELKELTKQYYPPPLADDKAPASSPATPSAIGTATDAQSEADTLLKKKEAQAALTKQLRAMTFDAFYSMLVRVYVASLNTMQRVAIVNELVLSIINDAQTRGIVIGINSVQNMAVASTVTANPAQIDGEGAVPGAQGSAARSAAPGRKMLVDDDDEFGSMAELTEPSGDPFSRSRARSDFGKESGPSGAHAIAASESGLDGGMSTFGQMCNESAEILGTVSDLAHARCAKLIGVRADQNAQLNTTDFYRLFGATWEFVSASEALCGRISFGLKGNLLSQAKAFISHFHDEKSKQIAVLVENEQWVQAEIPIDFQHITEQLQLAKPAGESGNSGAGARQSSTDVSSDGAHSRGASDPATGGDADDVMSRNSDADDDEVDLTSTAFTRSVAAEVRQQQHIQKTAEQAAAPKTLRYLIVDGSKYYVVGSALLFLKTLTDYMTCAESLSVLTTDVLNRILELLKLFNSRVCQVILGAGAMRSAGLKNITARHIALAAQSLGVVIAIIPYVKNGISRLLPPKQQVLLGDFDRILRDFRDHQSELYSKLVSIMNERLVLHSSKLVAISWDNPDPKEISAEESVTVHMAVLVKETTTLHKVLSKYLPQDALRSIIGEIFRLYVKQLEEDFRKIDLFSSAGKNRLLMDVQYFIQQLSLLEGVDGPGSHLELPPVSPSSLDFGSSALLPASPLAAAAGPPAAATGPVKALPSSAALAAPSAVQAGLPGVRRKQPVPNRIIPAFLNKLYIMVGDPSSDEFIHWTPEGTSFVVTNQELFSQHVLPQYFKHSNFTSFIRQLNMYGFHKIPSIQHGSLVAESQVEQFEFAHDNFQRGKQDLLCFVIRRRAVHNEELVKEGSLDINSVLHEITAIKRHQMTISSDLQKMQRDNETIWSETVQLRERAAKQQDTIDKILRFLASIFSSSTKAPTLSAASKRRRIELPASLPVGSSGSEASFDANSGHANLNGVLPVQLPTPTPTSSALGQHSLHGISTPQQLQELHDQSQLPLSLASSSKQSQAQGLQAQHLLAGSTAASVADLLAGPIFDLSAGSASSNPNPQLLDQLASSTNNIRASIQSAHEVAEDIDILQDRVNDIAAAVTSLAHQPDALHQWNVDDLIANAGDDDDHAALLALMSQQPELLKLAGNPTAAAAALAAGVPSAKPESAPNMLSSLPATVPISMPMTVHIPVSVPVTLQHPLSTEAQQTAMTNGHSHDSEAIDDDYFDTFFSTS</sequence>
<dbReference type="Gene3D" id="6.10.250.860">
    <property type="match status" value="1"/>
</dbReference>
<keyword evidence="8" id="KW-0175">Coiled coil</keyword>
<gene>
    <name evidence="14" type="ORF">HK105_201129</name>
</gene>
<evidence type="ECO:0000256" key="11">
    <source>
        <dbReference type="RuleBase" id="RU004020"/>
    </source>
</evidence>
<evidence type="ECO:0000313" key="14">
    <source>
        <dbReference type="EMBL" id="KAL2919483.1"/>
    </source>
</evidence>
<evidence type="ECO:0000256" key="4">
    <source>
        <dbReference type="ARBA" id="ARBA00017665"/>
    </source>
</evidence>
<dbReference type="Pfam" id="PF07928">
    <property type="entry name" value="Vps54"/>
    <property type="match status" value="1"/>
</dbReference>
<accession>A0ABR4NIX3</accession>
<comment type="subcellular location">
    <subcellularLocation>
        <location evidence="2">Golgi apparatus</location>
        <location evidence="2">trans-Golgi network</location>
    </subcellularLocation>
    <subcellularLocation>
        <location evidence="1">Nucleus</location>
    </subcellularLocation>
</comment>
<keyword evidence="15" id="KW-1185">Reference proteome</keyword>
<evidence type="ECO:0000313" key="15">
    <source>
        <dbReference type="Proteomes" id="UP001527925"/>
    </source>
</evidence>
<feature type="region of interest" description="Disordered" evidence="12">
    <location>
        <begin position="628"/>
        <end position="651"/>
    </location>
</feature>
<evidence type="ECO:0000256" key="9">
    <source>
        <dbReference type="ARBA" id="ARBA00023125"/>
    </source>
</evidence>
<dbReference type="PROSITE" id="PS00434">
    <property type="entry name" value="HSF_DOMAIN"/>
    <property type="match status" value="1"/>
</dbReference>
<feature type="region of interest" description="Disordered" evidence="12">
    <location>
        <begin position="1571"/>
        <end position="1591"/>
    </location>
</feature>
<comment type="similarity">
    <text evidence="11">Belongs to the HSF family.</text>
</comment>
<evidence type="ECO:0000256" key="3">
    <source>
        <dbReference type="ARBA" id="ARBA00009150"/>
    </source>
</evidence>
<dbReference type="InterPro" id="IPR000232">
    <property type="entry name" value="HSF_DNA-bd"/>
</dbReference>
<organism evidence="14 15">
    <name type="scientific">Polyrhizophydium stewartii</name>
    <dbReference type="NCBI Taxonomy" id="2732419"/>
    <lineage>
        <taxon>Eukaryota</taxon>
        <taxon>Fungi</taxon>
        <taxon>Fungi incertae sedis</taxon>
        <taxon>Chytridiomycota</taxon>
        <taxon>Chytridiomycota incertae sedis</taxon>
        <taxon>Chytridiomycetes</taxon>
        <taxon>Rhizophydiales</taxon>
        <taxon>Rhizophydiales incertae sedis</taxon>
        <taxon>Polyrhizophydium</taxon>
    </lineage>
</organism>
<dbReference type="SUPFAM" id="SSF46785">
    <property type="entry name" value="Winged helix' DNA-binding domain"/>
    <property type="match status" value="1"/>
</dbReference>
<feature type="region of interest" description="Disordered" evidence="12">
    <location>
        <begin position="938"/>
        <end position="990"/>
    </location>
</feature>
<evidence type="ECO:0000259" key="13">
    <source>
        <dbReference type="PROSITE" id="PS00434"/>
    </source>
</evidence>
<evidence type="ECO:0000256" key="1">
    <source>
        <dbReference type="ARBA" id="ARBA00004123"/>
    </source>
</evidence>
<dbReference type="InterPro" id="IPR039745">
    <property type="entry name" value="Vps54"/>
</dbReference>
<keyword evidence="10" id="KW-0539">Nucleus</keyword>
<dbReference type="Pfam" id="PF10475">
    <property type="entry name" value="Vps54_N"/>
    <property type="match status" value="1"/>
</dbReference>
<feature type="compositionally biased region" description="Low complexity" evidence="12">
    <location>
        <begin position="635"/>
        <end position="649"/>
    </location>
</feature>
<comment type="caution">
    <text evidence="14">The sequence shown here is derived from an EMBL/GenBank/DDBJ whole genome shotgun (WGS) entry which is preliminary data.</text>
</comment>
<dbReference type="InterPro" id="IPR012501">
    <property type="entry name" value="Vps54_C"/>
</dbReference>
<dbReference type="EMBL" id="JADGIZ020000003">
    <property type="protein sequence ID" value="KAL2919483.1"/>
    <property type="molecule type" value="Genomic_DNA"/>
</dbReference>
<evidence type="ECO:0000256" key="7">
    <source>
        <dbReference type="ARBA" id="ARBA00023034"/>
    </source>
</evidence>
<comment type="similarity">
    <text evidence="3">Belongs to the VPS54 family.</text>
</comment>
<dbReference type="Proteomes" id="UP001527925">
    <property type="component" value="Unassembled WGS sequence"/>
</dbReference>
<keyword evidence="9" id="KW-0238">DNA-binding</keyword>
<feature type="region of interest" description="Disordered" evidence="12">
    <location>
        <begin position="773"/>
        <end position="808"/>
    </location>
</feature>
<feature type="compositionally biased region" description="Low complexity" evidence="12">
    <location>
        <begin position="526"/>
        <end position="544"/>
    </location>
</feature>
<dbReference type="InterPro" id="IPR019515">
    <property type="entry name" value="VPS54_N"/>
</dbReference>
<keyword evidence="6" id="KW-0653">Protein transport</keyword>
<keyword evidence="5" id="KW-0813">Transport</keyword>
<protein>
    <recommendedName>
        <fullName evidence="4">Vacuolar protein sorting-associated protein 54</fullName>
    </recommendedName>
</protein>
<dbReference type="InterPro" id="IPR036388">
    <property type="entry name" value="WH-like_DNA-bd_sf"/>
</dbReference>
<keyword evidence="7" id="KW-0333">Golgi apparatus</keyword>
<dbReference type="PRINTS" id="PR00056">
    <property type="entry name" value="HSFDOMAIN"/>
</dbReference>
<feature type="domain" description="HSF-type DNA-binding" evidence="13">
    <location>
        <begin position="1387"/>
        <end position="1411"/>
    </location>
</feature>
<feature type="compositionally biased region" description="Polar residues" evidence="12">
    <location>
        <begin position="504"/>
        <end position="525"/>
    </location>
</feature>